<reference evidence="2 3" key="2">
    <citation type="journal article" date="2012" name="PLoS Pathog.">
        <title>Diverse lifestyles and strategies of plant pathogenesis encoded in the genomes of eighteen Dothideomycetes fungi.</title>
        <authorList>
            <person name="Ohm R.A."/>
            <person name="Feau N."/>
            <person name="Henrissat B."/>
            <person name="Schoch C.L."/>
            <person name="Horwitz B.A."/>
            <person name="Barry K.W."/>
            <person name="Condon B.J."/>
            <person name="Copeland A.C."/>
            <person name="Dhillon B."/>
            <person name="Glaser F."/>
            <person name="Hesse C.N."/>
            <person name="Kosti I."/>
            <person name="LaButti K."/>
            <person name="Lindquist E.A."/>
            <person name="Lucas S."/>
            <person name="Salamov A.A."/>
            <person name="Bradshaw R.E."/>
            <person name="Ciuffetti L."/>
            <person name="Hamelin R.C."/>
            <person name="Kema G.H.J."/>
            <person name="Lawrence C."/>
            <person name="Scott J.A."/>
            <person name="Spatafora J.W."/>
            <person name="Turgeon B.G."/>
            <person name="de Wit P.J.G.M."/>
            <person name="Zhong S."/>
            <person name="Goodwin S.B."/>
            <person name="Grigoriev I.V."/>
        </authorList>
    </citation>
    <scope>NUCLEOTIDE SEQUENCE [LARGE SCALE GENOMIC DNA]</scope>
    <source>
        <strain evidence="3">NZE10 / CBS 128990</strain>
    </source>
</reference>
<protein>
    <recommendedName>
        <fullName evidence="4">CCZ1/INTU/HSP4 first Longin domain-containing protein</fullName>
    </recommendedName>
</protein>
<evidence type="ECO:0008006" key="4">
    <source>
        <dbReference type="Google" id="ProtNLM"/>
    </source>
</evidence>
<dbReference type="EMBL" id="KB446539">
    <property type="protein sequence ID" value="EME44643.1"/>
    <property type="molecule type" value="Genomic_DNA"/>
</dbReference>
<dbReference type="GO" id="GO:0035658">
    <property type="term" value="C:Mon1-Ccz1 complex"/>
    <property type="evidence" value="ECO:0007669"/>
    <property type="project" value="InterPro"/>
</dbReference>
<dbReference type="InterPro" id="IPR013176">
    <property type="entry name" value="Ccz1"/>
</dbReference>
<feature type="region of interest" description="Disordered" evidence="1">
    <location>
        <begin position="640"/>
        <end position="691"/>
    </location>
</feature>
<keyword evidence="3" id="KW-1185">Reference proteome</keyword>
<dbReference type="GO" id="GO:0016192">
    <property type="term" value="P:vesicle-mediated transport"/>
    <property type="evidence" value="ECO:0007669"/>
    <property type="project" value="InterPro"/>
</dbReference>
<dbReference type="PANTHER" id="PTHR13056:SF0">
    <property type="entry name" value="VACUOLAR FUSION PROTEIN CCZ1 HOMOLOG-RELATED"/>
    <property type="match status" value="1"/>
</dbReference>
<evidence type="ECO:0000313" key="3">
    <source>
        <dbReference type="Proteomes" id="UP000016933"/>
    </source>
</evidence>
<name>N1PNZ1_DOTSN</name>
<dbReference type="Proteomes" id="UP000016933">
    <property type="component" value="Unassembled WGS sequence"/>
</dbReference>
<evidence type="ECO:0000256" key="1">
    <source>
        <dbReference type="SAM" id="MobiDB-lite"/>
    </source>
</evidence>
<feature type="region of interest" description="Disordered" evidence="1">
    <location>
        <begin position="343"/>
        <end position="369"/>
    </location>
</feature>
<sequence length="789" mass="86203">MLQAHYVFSLHHGPSLSDMFVKLSRNKFCSTLDRFWTRFARTWDVLLHGNPATDVFSALKLSRGGELGMGVGEEEWGSGERDVLEDLTRRTDGLVDLVVSRFGDSAPATDYVSASEIEALPWLGGGNTPSADDGIVFGGINAITRPSLRNVSLWMRQIYTYGDYAYGVRDNPSRERRKRRRPNAPVKAARRGSVQDEERGAIDNGNGVRDPTKASKHISVTDHPSSISKSKAKSRPSVRGQDDPFVVNNDGAQDRHPGIPPPIVEAAQQSLNNTSNNVNSEHQQGHGDDANTTLGIPDQYMKYMTFGLSTLMKPTRPEPAKRTSTSSAATIKASKETMAKFKTAEAVPEDDVDPPEMTQVDPSPDGQTEQDKIAMQKRQEETGLFVIGLKGDLDDVPDDPNASIDEIDDESDGLRNILRTVQVEVVPKPTERGEQTALQRTLSDAGLDAGTDDPLNYKRLRVLVYVHRPFMYCLLFESREHSLSIASFYKGLHHSLLPIYKPMVASTNPSRVTQRIQETQAQASEPSSDTASVMSGSNSSKAAESKPIYDLIYDPALLTAHTTLPNIPDPGTPAAEGIVSSKKGEGPHHPRDWTRVEALNVHSQILNSLASTQRSHNEYERTSKTSRGWWVVWMKLPPSNTRDTSADGDRVKARQDAAKGPSIEGLAPSQHAPGFPATLRKEESDDTVTASMETSKRFLASTIRAKKREPSMNRIAFLVRKASDAVPVQKASTSSRAASSMWQTLSLRGTSTSDEATGGANAGWGPAALAGGIGIDARKYVEGLLQLNR</sequence>
<feature type="region of interest" description="Disordered" evidence="1">
    <location>
        <begin position="515"/>
        <end position="541"/>
    </location>
</feature>
<organism evidence="2 3">
    <name type="scientific">Dothistroma septosporum (strain NZE10 / CBS 128990)</name>
    <name type="common">Red band needle blight fungus</name>
    <name type="synonym">Mycosphaerella pini</name>
    <dbReference type="NCBI Taxonomy" id="675120"/>
    <lineage>
        <taxon>Eukaryota</taxon>
        <taxon>Fungi</taxon>
        <taxon>Dikarya</taxon>
        <taxon>Ascomycota</taxon>
        <taxon>Pezizomycotina</taxon>
        <taxon>Dothideomycetes</taxon>
        <taxon>Dothideomycetidae</taxon>
        <taxon>Mycosphaerellales</taxon>
        <taxon>Mycosphaerellaceae</taxon>
        <taxon>Dothistroma</taxon>
    </lineage>
</organism>
<dbReference type="HOGENOM" id="CLU_009628_0_0_1"/>
<dbReference type="STRING" id="675120.N1PNZ1"/>
<dbReference type="OMA" id="IYDLVWD"/>
<dbReference type="PANTHER" id="PTHR13056">
    <property type="entry name" value="VACUOLAR FUSION PROTEIN CCZ1 HOMOLOG-RELATED"/>
    <property type="match status" value="1"/>
</dbReference>
<reference evidence="3" key="1">
    <citation type="journal article" date="2012" name="PLoS Genet.">
        <title>The genomes of the fungal plant pathogens Cladosporium fulvum and Dothistroma septosporum reveal adaptation to different hosts and lifestyles but also signatures of common ancestry.</title>
        <authorList>
            <person name="de Wit P.J.G.M."/>
            <person name="van der Burgt A."/>
            <person name="Oekmen B."/>
            <person name="Stergiopoulos I."/>
            <person name="Abd-Elsalam K.A."/>
            <person name="Aerts A.L."/>
            <person name="Bahkali A.H."/>
            <person name="Beenen H.G."/>
            <person name="Chettri P."/>
            <person name="Cox M.P."/>
            <person name="Datema E."/>
            <person name="de Vries R.P."/>
            <person name="Dhillon B."/>
            <person name="Ganley A.R."/>
            <person name="Griffiths S.A."/>
            <person name="Guo Y."/>
            <person name="Hamelin R.C."/>
            <person name="Henrissat B."/>
            <person name="Kabir M.S."/>
            <person name="Jashni M.K."/>
            <person name="Kema G."/>
            <person name="Klaubauf S."/>
            <person name="Lapidus A."/>
            <person name="Levasseur A."/>
            <person name="Lindquist E."/>
            <person name="Mehrabi R."/>
            <person name="Ohm R.A."/>
            <person name="Owen T.J."/>
            <person name="Salamov A."/>
            <person name="Schwelm A."/>
            <person name="Schijlen E."/>
            <person name="Sun H."/>
            <person name="van den Burg H.A."/>
            <person name="van Ham R.C.H.J."/>
            <person name="Zhang S."/>
            <person name="Goodwin S.B."/>
            <person name="Grigoriev I.V."/>
            <person name="Collemare J."/>
            <person name="Bradshaw R.E."/>
        </authorList>
    </citation>
    <scope>NUCLEOTIDE SEQUENCE [LARGE SCALE GENOMIC DNA]</scope>
    <source>
        <strain evidence="3">NZE10 / CBS 128990</strain>
    </source>
</reference>
<feature type="compositionally biased region" description="Basic and acidic residues" evidence="1">
    <location>
        <begin position="582"/>
        <end position="591"/>
    </location>
</feature>
<proteinExistence type="predicted"/>
<feature type="region of interest" description="Disordered" evidence="1">
    <location>
        <begin position="564"/>
        <end position="591"/>
    </location>
</feature>
<accession>N1PNZ1</accession>
<dbReference type="OrthoDB" id="240546at2759"/>
<gene>
    <name evidence="2" type="ORF">DOTSEDRAFT_72185</name>
</gene>
<dbReference type="eggNOG" id="ENOG502R325">
    <property type="taxonomic scope" value="Eukaryota"/>
</dbReference>
<evidence type="ECO:0000313" key="2">
    <source>
        <dbReference type="EMBL" id="EME44643.1"/>
    </source>
</evidence>
<feature type="compositionally biased region" description="Basic and acidic residues" evidence="1">
    <location>
        <begin position="644"/>
        <end position="657"/>
    </location>
</feature>
<feature type="region of interest" description="Disordered" evidence="1">
    <location>
        <begin position="166"/>
        <end position="260"/>
    </location>
</feature>
<dbReference type="AlphaFoldDB" id="N1PNZ1"/>